<dbReference type="RefSeq" id="WP_343186634.1">
    <property type="nucleotide sequence ID" value="NZ_JBCITM010000014.1"/>
</dbReference>
<feature type="compositionally biased region" description="Polar residues" evidence="5">
    <location>
        <begin position="25"/>
        <end position="34"/>
    </location>
</feature>
<comment type="similarity">
    <text evidence="1 4">Belongs to the polyphosphate kinase 2 (PPK2) family. Class I subfamily.</text>
</comment>
<feature type="domain" description="Polyphosphate kinase-2-related" evidence="6">
    <location>
        <begin position="58"/>
        <end position="281"/>
    </location>
</feature>
<reference evidence="7 8" key="1">
    <citation type="submission" date="2024-04" db="EMBL/GenBank/DDBJ databases">
        <title>Genome sequencing and metabolic network reconstruction of aminoacids and betaine degradation by Anoxynatronum sibiricum.</title>
        <authorList>
            <person name="Detkova E.N."/>
            <person name="Boltjanskaja Y.V."/>
            <person name="Mardanov A.V."/>
            <person name="Kevbrin V."/>
        </authorList>
    </citation>
    <scope>NUCLEOTIDE SEQUENCE [LARGE SCALE GENOMIC DNA]</scope>
    <source>
        <strain evidence="7 8">Z-7981</strain>
    </source>
</reference>
<dbReference type="PANTHER" id="PTHR34383">
    <property type="entry name" value="POLYPHOSPHATE:AMP PHOSPHOTRANSFERASE-RELATED"/>
    <property type="match status" value="1"/>
</dbReference>
<evidence type="ECO:0000313" key="8">
    <source>
        <dbReference type="Proteomes" id="UP001407405"/>
    </source>
</evidence>
<evidence type="ECO:0000256" key="3">
    <source>
        <dbReference type="ARBA" id="ARBA00022777"/>
    </source>
</evidence>
<comment type="function">
    <text evidence="4">Uses inorganic polyphosphate (polyP) as a donor to convert GDP to GTP or ADP to ATP.</text>
</comment>
<dbReference type="InterPro" id="IPR022488">
    <property type="entry name" value="PPK2-related"/>
</dbReference>
<comment type="caution">
    <text evidence="7">The sequence shown here is derived from an EMBL/GenBank/DDBJ whole genome shotgun (WGS) entry which is preliminary data.</text>
</comment>
<dbReference type="PIRSF" id="PIRSF028756">
    <property type="entry name" value="PPK2_prd"/>
    <property type="match status" value="1"/>
</dbReference>
<evidence type="ECO:0000256" key="5">
    <source>
        <dbReference type="SAM" id="MobiDB-lite"/>
    </source>
</evidence>
<dbReference type="EC" id="2.7.4.-" evidence="4"/>
<dbReference type="InterPro" id="IPR022486">
    <property type="entry name" value="PPK2_PA0141"/>
</dbReference>
<dbReference type="Gene3D" id="3.40.50.300">
    <property type="entry name" value="P-loop containing nucleotide triphosphate hydrolases"/>
    <property type="match status" value="1"/>
</dbReference>
<evidence type="ECO:0000256" key="2">
    <source>
        <dbReference type="ARBA" id="ARBA00022679"/>
    </source>
</evidence>
<dbReference type="Proteomes" id="UP001407405">
    <property type="component" value="Unassembled WGS sequence"/>
</dbReference>
<dbReference type="EMBL" id="JBCITM010000014">
    <property type="protein sequence ID" value="MEN1761335.1"/>
    <property type="molecule type" value="Genomic_DNA"/>
</dbReference>
<evidence type="ECO:0000256" key="4">
    <source>
        <dbReference type="RuleBase" id="RU369062"/>
    </source>
</evidence>
<dbReference type="PANTHER" id="PTHR34383:SF1">
    <property type="entry name" value="ADP-POLYPHOSPHATE PHOSPHOTRANSFERASE"/>
    <property type="match status" value="1"/>
</dbReference>
<accession>A0ABU9VWV3</accession>
<proteinExistence type="inferred from homology"/>
<organism evidence="7 8">
    <name type="scientific">Anoxynatronum sibiricum</name>
    <dbReference type="NCBI Taxonomy" id="210623"/>
    <lineage>
        <taxon>Bacteria</taxon>
        <taxon>Bacillati</taxon>
        <taxon>Bacillota</taxon>
        <taxon>Clostridia</taxon>
        <taxon>Eubacteriales</taxon>
        <taxon>Clostridiaceae</taxon>
        <taxon>Anoxynatronum</taxon>
    </lineage>
</organism>
<keyword evidence="8" id="KW-1185">Reference proteome</keyword>
<feature type="region of interest" description="Disordered" evidence="5">
    <location>
        <begin position="1"/>
        <end position="38"/>
    </location>
</feature>
<dbReference type="SUPFAM" id="SSF52540">
    <property type="entry name" value="P-loop containing nucleoside triphosphate hydrolases"/>
    <property type="match status" value="1"/>
</dbReference>
<protein>
    <recommendedName>
        <fullName evidence="4">ADP/GDP-polyphosphate phosphotransferase</fullName>
        <ecNumber evidence="4">2.7.4.-</ecNumber>
    </recommendedName>
    <alternativeName>
        <fullName evidence="4">Polyphosphate kinase PPK2</fullName>
    </alternativeName>
</protein>
<dbReference type="GO" id="GO:0008976">
    <property type="term" value="F:polyphosphate kinase activity"/>
    <property type="evidence" value="ECO:0007669"/>
    <property type="project" value="UniProtKB-EC"/>
</dbReference>
<keyword evidence="3 4" id="KW-0418">Kinase</keyword>
<evidence type="ECO:0000313" key="7">
    <source>
        <dbReference type="EMBL" id="MEN1761335.1"/>
    </source>
</evidence>
<evidence type="ECO:0000256" key="1">
    <source>
        <dbReference type="ARBA" id="ARBA00009924"/>
    </source>
</evidence>
<name>A0ABU9VWV3_9CLOT</name>
<evidence type="ECO:0000259" key="6">
    <source>
        <dbReference type="Pfam" id="PF03976"/>
    </source>
</evidence>
<sequence length="320" mass="37696">MGKKKQKNGTQKNSNGQKLQEKAAVNNQSVTTGEMTEKLPKDKNYKVTTLDGQQVKKIKNKFYEKELGRLQIELVKLQEWVKQEGLKVVVIFEGRDAAGKGGVIKRITESLNPRICRVEALGTPTEKEKTQWYFQRYVNRLPAAGEIVLFDRSWYNRAGVERVMGFCTDEEYREFLRSCPEFERMLIRSGMIIIKYWFSVSDEEQERRFHDRIKDPTKRWKLSPMDLESRKRWVEYSRAKDEMFAHTDTKQAPWYVVDADIKKHARLNCITHLLQQIPYEDLTPQLIELPPRQDEQAYERPPITEQTFVPHYYGGPVENE</sequence>
<gene>
    <name evidence="7" type="primary">ppk2</name>
    <name evidence="7" type="ORF">AAIG11_12655</name>
</gene>
<dbReference type="InterPro" id="IPR027417">
    <property type="entry name" value="P-loop_NTPase"/>
</dbReference>
<comment type="subunit">
    <text evidence="4">Homotetramer.</text>
</comment>
<feature type="compositionally biased region" description="Low complexity" evidence="5">
    <location>
        <begin position="8"/>
        <end position="18"/>
    </location>
</feature>
<dbReference type="InterPro" id="IPR016898">
    <property type="entry name" value="Polyphosphate_phosphotransfera"/>
</dbReference>
<keyword evidence="2 4" id="KW-0808">Transferase</keyword>
<dbReference type="Pfam" id="PF03976">
    <property type="entry name" value="PPK2"/>
    <property type="match status" value="1"/>
</dbReference>
<dbReference type="NCBIfam" id="TIGR03707">
    <property type="entry name" value="PPK2_P_aer"/>
    <property type="match status" value="1"/>
</dbReference>